<keyword evidence="10" id="KW-1185">Reference proteome</keyword>
<evidence type="ECO:0000313" key="9">
    <source>
        <dbReference type="EMBL" id="TYP71936.1"/>
    </source>
</evidence>
<comment type="similarity">
    <text evidence="7">Belongs to the binding-protein-dependent transport system permease family.</text>
</comment>
<sequence length="312" mass="34673">MGRFMATQIQAQAPAKAAPLANASLSRRAKKYIWGSLFLLPAVLIFLLFLWVPIAKGIGYSFYQVDFVSGNTFIGLQNYKEVLGNPDFYIAIKNTLYYMGLALVVGFWVPIAMAIGVSELKWFQGPARIIGYLPSIIPAIVLYGMWQWFYDPIGPINSFLNFVGLPSFDFYSKEHAMFSLVILETWQNFGSATLIYIAGLSAIPKDTYEAAELDGAGVWGRIRYVTLPGIKNLILLLLVLQLISTSQAFQSQLLMFGGGPDNGTLTYLLLTTREAFTYFNFGKASAMGVLMFIFLVGFSLLTMKLRKGGDEE</sequence>
<dbReference type="OrthoDB" id="9788108at2"/>
<keyword evidence="5 7" id="KW-1133">Transmembrane helix</keyword>
<feature type="transmembrane region" description="Helical" evidence="7">
    <location>
        <begin position="233"/>
        <end position="255"/>
    </location>
</feature>
<protein>
    <submittedName>
        <fullName evidence="9">Multiple sugar transport system permease protein</fullName>
    </submittedName>
</protein>
<dbReference type="GO" id="GO:0055085">
    <property type="term" value="P:transmembrane transport"/>
    <property type="evidence" value="ECO:0007669"/>
    <property type="project" value="InterPro"/>
</dbReference>
<keyword evidence="3" id="KW-1003">Cell membrane</keyword>
<comment type="subcellular location">
    <subcellularLocation>
        <location evidence="1 7">Cell membrane</location>
        <topology evidence="1 7">Multi-pass membrane protein</topology>
    </subcellularLocation>
</comment>
<dbReference type="CDD" id="cd06261">
    <property type="entry name" value="TM_PBP2"/>
    <property type="match status" value="1"/>
</dbReference>
<dbReference type="InterPro" id="IPR000515">
    <property type="entry name" value="MetI-like"/>
</dbReference>
<keyword evidence="2 7" id="KW-0813">Transport</keyword>
<dbReference type="PANTHER" id="PTHR30193">
    <property type="entry name" value="ABC TRANSPORTER PERMEASE PROTEIN"/>
    <property type="match status" value="1"/>
</dbReference>
<feature type="transmembrane region" description="Helical" evidence="7">
    <location>
        <begin position="176"/>
        <end position="198"/>
    </location>
</feature>
<accession>A0A5S5C0F0</accession>
<evidence type="ECO:0000256" key="2">
    <source>
        <dbReference type="ARBA" id="ARBA00022448"/>
    </source>
</evidence>
<evidence type="ECO:0000256" key="1">
    <source>
        <dbReference type="ARBA" id="ARBA00004651"/>
    </source>
</evidence>
<feature type="transmembrane region" description="Helical" evidence="7">
    <location>
        <begin position="275"/>
        <end position="301"/>
    </location>
</feature>
<name>A0A5S5C0F0_9BACL</name>
<dbReference type="GO" id="GO:0005886">
    <property type="term" value="C:plasma membrane"/>
    <property type="evidence" value="ECO:0007669"/>
    <property type="project" value="UniProtKB-SubCell"/>
</dbReference>
<dbReference type="AlphaFoldDB" id="A0A5S5C0F0"/>
<dbReference type="InterPro" id="IPR051393">
    <property type="entry name" value="ABC_transporter_permease"/>
</dbReference>
<dbReference type="InterPro" id="IPR035906">
    <property type="entry name" value="MetI-like_sf"/>
</dbReference>
<evidence type="ECO:0000256" key="7">
    <source>
        <dbReference type="RuleBase" id="RU363032"/>
    </source>
</evidence>
<evidence type="ECO:0000256" key="6">
    <source>
        <dbReference type="ARBA" id="ARBA00023136"/>
    </source>
</evidence>
<evidence type="ECO:0000259" key="8">
    <source>
        <dbReference type="PROSITE" id="PS50928"/>
    </source>
</evidence>
<gene>
    <name evidence="9" type="ORF">BCM02_109215</name>
</gene>
<evidence type="ECO:0000256" key="5">
    <source>
        <dbReference type="ARBA" id="ARBA00022989"/>
    </source>
</evidence>
<comment type="caution">
    <text evidence="9">The sequence shown here is derived from an EMBL/GenBank/DDBJ whole genome shotgun (WGS) entry which is preliminary data.</text>
</comment>
<dbReference type="Gene3D" id="1.10.3720.10">
    <property type="entry name" value="MetI-like"/>
    <property type="match status" value="1"/>
</dbReference>
<dbReference type="PANTHER" id="PTHR30193:SF41">
    <property type="entry name" value="DIACETYLCHITOBIOSE UPTAKE SYSTEM PERMEASE PROTEIN NGCF"/>
    <property type="match status" value="1"/>
</dbReference>
<keyword evidence="9" id="KW-0762">Sugar transport</keyword>
<dbReference type="SUPFAM" id="SSF161098">
    <property type="entry name" value="MetI-like"/>
    <property type="match status" value="1"/>
</dbReference>
<evidence type="ECO:0000313" key="10">
    <source>
        <dbReference type="Proteomes" id="UP000323257"/>
    </source>
</evidence>
<dbReference type="Pfam" id="PF00528">
    <property type="entry name" value="BPD_transp_1"/>
    <property type="match status" value="1"/>
</dbReference>
<dbReference type="Proteomes" id="UP000323257">
    <property type="component" value="Unassembled WGS sequence"/>
</dbReference>
<dbReference type="EMBL" id="VNHS01000009">
    <property type="protein sequence ID" value="TYP71936.1"/>
    <property type="molecule type" value="Genomic_DNA"/>
</dbReference>
<keyword evidence="6 7" id="KW-0472">Membrane</keyword>
<dbReference type="PROSITE" id="PS50928">
    <property type="entry name" value="ABC_TM1"/>
    <property type="match status" value="1"/>
</dbReference>
<evidence type="ECO:0000256" key="3">
    <source>
        <dbReference type="ARBA" id="ARBA00022475"/>
    </source>
</evidence>
<proteinExistence type="inferred from homology"/>
<feature type="transmembrane region" description="Helical" evidence="7">
    <location>
        <begin position="32"/>
        <end position="54"/>
    </location>
</feature>
<keyword evidence="4 7" id="KW-0812">Transmembrane</keyword>
<evidence type="ECO:0000256" key="4">
    <source>
        <dbReference type="ARBA" id="ARBA00022692"/>
    </source>
</evidence>
<reference evidence="9 10" key="1">
    <citation type="submission" date="2019-07" db="EMBL/GenBank/DDBJ databases">
        <title>Genomic Encyclopedia of Type Strains, Phase III (KMG-III): the genomes of soil and plant-associated and newly described type strains.</title>
        <authorList>
            <person name="Whitman W."/>
        </authorList>
    </citation>
    <scope>NUCLEOTIDE SEQUENCE [LARGE SCALE GENOMIC DNA]</scope>
    <source>
        <strain evidence="9 10">BL24</strain>
    </source>
</reference>
<feature type="transmembrane region" description="Helical" evidence="7">
    <location>
        <begin position="129"/>
        <end position="149"/>
    </location>
</feature>
<organism evidence="9 10">
    <name type="scientific">Paenibacillus methanolicus</name>
    <dbReference type="NCBI Taxonomy" id="582686"/>
    <lineage>
        <taxon>Bacteria</taxon>
        <taxon>Bacillati</taxon>
        <taxon>Bacillota</taxon>
        <taxon>Bacilli</taxon>
        <taxon>Bacillales</taxon>
        <taxon>Paenibacillaceae</taxon>
        <taxon>Paenibacillus</taxon>
    </lineage>
</organism>
<feature type="transmembrane region" description="Helical" evidence="7">
    <location>
        <begin position="96"/>
        <end position="117"/>
    </location>
</feature>
<feature type="domain" description="ABC transmembrane type-1" evidence="8">
    <location>
        <begin position="92"/>
        <end position="302"/>
    </location>
</feature>